<feature type="domain" description="Right handed beta helix" evidence="2">
    <location>
        <begin position="201"/>
        <end position="342"/>
    </location>
</feature>
<dbReference type="AlphaFoldDB" id="A0A246L0H7"/>
<dbReference type="EMBL" id="NIXP01000034">
    <property type="protein sequence ID" value="OWR34394.1"/>
    <property type="molecule type" value="Genomic_DNA"/>
</dbReference>
<dbReference type="InterPro" id="IPR012334">
    <property type="entry name" value="Pectin_lyas_fold"/>
</dbReference>
<reference evidence="3 4" key="1">
    <citation type="submission" date="2017-06" db="EMBL/GenBank/DDBJ databases">
        <authorList>
            <person name="Kim H.J."/>
            <person name="Triplett B.A."/>
        </authorList>
    </citation>
    <scope>NUCLEOTIDE SEQUENCE [LARGE SCALE GENOMIC DNA]</scope>
    <source>
        <strain evidence="3 4">S18795</strain>
    </source>
</reference>
<dbReference type="InterPro" id="IPR006626">
    <property type="entry name" value="PbH1"/>
</dbReference>
<dbReference type="InterPro" id="IPR039448">
    <property type="entry name" value="Beta_helix"/>
</dbReference>
<dbReference type="Proteomes" id="UP000197904">
    <property type="component" value="Unassembled WGS sequence"/>
</dbReference>
<protein>
    <submittedName>
        <fullName evidence="3">3-dehydroshikimate dehydratase</fullName>
    </submittedName>
</protein>
<proteinExistence type="predicted"/>
<evidence type="ECO:0000313" key="4">
    <source>
        <dbReference type="Proteomes" id="UP000197904"/>
    </source>
</evidence>
<dbReference type="SUPFAM" id="SSF51126">
    <property type="entry name" value="Pectin lyase-like"/>
    <property type="match status" value="1"/>
</dbReference>
<feature type="signal peptide" evidence="1">
    <location>
        <begin position="1"/>
        <end position="20"/>
    </location>
</feature>
<accession>A0A246L0H7</accession>
<dbReference type="InterPro" id="IPR011050">
    <property type="entry name" value="Pectin_lyase_fold/virulence"/>
</dbReference>
<sequence length="503" mass="52504">MSRCLSVVALSLLAVLPTLALAYQAEPPRAPLQVLRVDRYADDANAGSLRWAITTANADPGRYRIEIDAVGVAPYVIRPASPLPEVKGPVQIIGTSWARDGQYIAIDGSAYVTGSGTDACPGAEPGQSGTNVRTTTLPGLVLRDTQGVELAGLEIRNFCIGVLVNRSSQNEIHDNRIVANKGGAGIMLTGDDGKGQSTATTTVHNRIVRNVFLDNGDGLELTRGAAWNLVADNLFQSTAANPEPSQGIEILWGNDNTVVHNRFVDYSDGLQINWGNRNYIAANTFTGNSLGLSITGSGNVVDGNTITGNGIGIGVRPQPVSAPNRFTANRIYGNGLPIERCEAGGACVKGQPRGAIVFGVPGLEHASFVGSRGRGVDSDPARRARICTAAGQADCQPLPNLGQAAPTWVDVRGEGAQRQLSGRFHGVPDTRYQVEVFGNRAAGGSEAEWMLGSVEARTDAQGQGRFTFPLAAAVDAAVAGSVTATVTSAQGATSLLSAPLSLR</sequence>
<organism evidence="3 4">
    <name type="scientific">Stenotrophomonas pavanii</name>
    <dbReference type="NCBI Taxonomy" id="487698"/>
    <lineage>
        <taxon>Bacteria</taxon>
        <taxon>Pseudomonadati</taxon>
        <taxon>Pseudomonadota</taxon>
        <taxon>Gammaproteobacteria</taxon>
        <taxon>Lysobacterales</taxon>
        <taxon>Lysobacteraceae</taxon>
        <taxon>Stenotrophomonas</taxon>
    </lineage>
</organism>
<dbReference type="SMART" id="SM00710">
    <property type="entry name" value="PbH1"/>
    <property type="match status" value="7"/>
</dbReference>
<gene>
    <name evidence="3" type="ORF">CEE55_06980</name>
</gene>
<dbReference type="Gene3D" id="2.160.20.10">
    <property type="entry name" value="Single-stranded right-handed beta-helix, Pectin lyase-like"/>
    <property type="match status" value="1"/>
</dbReference>
<keyword evidence="1" id="KW-0732">Signal</keyword>
<dbReference type="RefSeq" id="WP_049464429.1">
    <property type="nucleotide sequence ID" value="NZ_JBJMAE010000014.1"/>
</dbReference>
<name>A0A246L0H7_9GAMM</name>
<comment type="caution">
    <text evidence="3">The sequence shown here is derived from an EMBL/GenBank/DDBJ whole genome shotgun (WGS) entry which is preliminary data.</text>
</comment>
<evidence type="ECO:0000256" key="1">
    <source>
        <dbReference type="SAM" id="SignalP"/>
    </source>
</evidence>
<evidence type="ECO:0000313" key="3">
    <source>
        <dbReference type="EMBL" id="OWR34394.1"/>
    </source>
</evidence>
<evidence type="ECO:0000259" key="2">
    <source>
        <dbReference type="Pfam" id="PF13229"/>
    </source>
</evidence>
<feature type="chain" id="PRO_5011227020" evidence="1">
    <location>
        <begin position="21"/>
        <end position="503"/>
    </location>
</feature>
<dbReference type="Pfam" id="PF13229">
    <property type="entry name" value="Beta_helix"/>
    <property type="match status" value="1"/>
</dbReference>